<dbReference type="Pfam" id="PF08239">
    <property type="entry name" value="SH3_3"/>
    <property type="match status" value="1"/>
</dbReference>
<evidence type="ECO:0000313" key="5">
    <source>
        <dbReference type="Proteomes" id="UP000267003"/>
    </source>
</evidence>
<feature type="domain" description="SH3b" evidence="2">
    <location>
        <begin position="129"/>
        <end position="179"/>
    </location>
</feature>
<comment type="caution">
    <text evidence="4">The sequence shown here is derived from an EMBL/GenBank/DDBJ whole genome shotgun (WGS) entry which is preliminary data.</text>
</comment>
<keyword evidence="1" id="KW-0472">Membrane</keyword>
<dbReference type="InterPro" id="IPR049195">
    <property type="entry name" value="Tre1-like_N"/>
</dbReference>
<dbReference type="AlphaFoldDB" id="A0A3A8QYX3"/>
<keyword evidence="1" id="KW-0812">Transmembrane</keyword>
<dbReference type="RefSeq" id="WP_120554161.1">
    <property type="nucleotide sequence ID" value="NZ_RAWK01000019.1"/>
</dbReference>
<evidence type="ECO:0000313" key="4">
    <source>
        <dbReference type="EMBL" id="RKH72948.1"/>
    </source>
</evidence>
<accession>A0A3A8QYX3</accession>
<evidence type="ECO:0000259" key="2">
    <source>
        <dbReference type="Pfam" id="PF08239"/>
    </source>
</evidence>
<feature type="transmembrane region" description="Helical" evidence="1">
    <location>
        <begin position="365"/>
        <end position="387"/>
    </location>
</feature>
<sequence length="781" mass="83649">MSKQWVLSGGGASYVVVLWNDPAAKDTSHRVAPTVMQLSLDGWMRTHRQALREMYAACASAPPAGTPASQLDALMKQRLSEAFRTGKLVGLTRASSMAISRPAPVLPMGGDGPPAHGVGIVMWNKTPLLQLRSSPEQGNNALLGLKFNTPLQVIAQMPGGWLSVSTRDGHVGFVSADYVWSAPRHPMPEPNARLHRVAQGLEGTAIAIAETYYGDIAHQWGSDLRFFVAVLAHANRRPIPDTTAGWKSLAFKADTFIWIPSKEFAKGLRGSVNSGSYSFNAVDAIASGLRRVEQLLSDIWEAIKLSLQYIPEAVAKHVEQALRTVLIALLEMAVGAILFLAICTAVGAALGALAGGAGAAPGAAAGFEVGLALLEWMGLAFLAKWIFDSLKKIGSAFGKFFGKVWDARGDAHRLDEAARELAEVIGVLAGVLVEVLALWATAKGAAVALRALKGTAVEKAFGSTRLASWLKERTTRYSEGKSPLPGPRQTAGMVQERYIQQLAEKAAPRYAKELEPARNLIARVFKDMGAVQARAKDAVSAANRLQRAVKQFGAKVNTVEGAIANLWDAIGTRLILSDTSPAAISRVVSRMAEAIRTGELEVTSINNLHGPGGKPYFTPEHLEALQAAAFQAGKPPLTVNVSKTMESGYTVVCAYLKHGNGVRGELQIIGKEVLNIANAEHIPYDVLLHKPLIRNVPEAAVAELQALVKPVEAAMASLTEAQKAQYLQYLNQSYIHARMVELGQVSQPPPLPPGLSKVLSVERIQALERSIADIKAKSKSP</sequence>
<dbReference type="Pfam" id="PF21724">
    <property type="entry name" value="DUF6861"/>
    <property type="match status" value="1"/>
</dbReference>
<organism evidence="4 5">
    <name type="scientific">Corallococcus aberystwythensis</name>
    <dbReference type="NCBI Taxonomy" id="2316722"/>
    <lineage>
        <taxon>Bacteria</taxon>
        <taxon>Pseudomonadati</taxon>
        <taxon>Myxococcota</taxon>
        <taxon>Myxococcia</taxon>
        <taxon>Myxococcales</taxon>
        <taxon>Cystobacterineae</taxon>
        <taxon>Myxococcaceae</taxon>
        <taxon>Corallococcus</taxon>
    </lineage>
</organism>
<gene>
    <name evidence="4" type="ORF">D7W81_04995</name>
</gene>
<protein>
    <submittedName>
        <fullName evidence="4">SH3 domain-containing protein</fullName>
    </submittedName>
</protein>
<keyword evidence="5" id="KW-1185">Reference proteome</keyword>
<name>A0A3A8QYX3_9BACT</name>
<dbReference type="Gene3D" id="2.30.30.40">
    <property type="entry name" value="SH3 Domains"/>
    <property type="match status" value="1"/>
</dbReference>
<evidence type="ECO:0000259" key="3">
    <source>
        <dbReference type="Pfam" id="PF21724"/>
    </source>
</evidence>
<dbReference type="Proteomes" id="UP000267003">
    <property type="component" value="Unassembled WGS sequence"/>
</dbReference>
<feature type="domain" description="NAD(+)--protein-arginine ADP-ribosyltransferase Tre1-like N-terminal" evidence="3">
    <location>
        <begin position="296"/>
        <end position="473"/>
    </location>
</feature>
<reference evidence="5" key="1">
    <citation type="submission" date="2018-09" db="EMBL/GenBank/DDBJ databases">
        <authorList>
            <person name="Livingstone P.G."/>
            <person name="Whitworth D.E."/>
        </authorList>
    </citation>
    <scope>NUCLEOTIDE SEQUENCE [LARGE SCALE GENOMIC DNA]</scope>
    <source>
        <strain evidence="5">AB050A</strain>
    </source>
</reference>
<feature type="transmembrane region" description="Helical" evidence="1">
    <location>
        <begin position="325"/>
        <end position="353"/>
    </location>
</feature>
<keyword evidence="1" id="KW-1133">Transmembrane helix</keyword>
<dbReference type="InterPro" id="IPR003646">
    <property type="entry name" value="SH3-like_bac-type"/>
</dbReference>
<proteinExistence type="predicted"/>
<dbReference type="EMBL" id="RAWK01000019">
    <property type="protein sequence ID" value="RKH72948.1"/>
    <property type="molecule type" value="Genomic_DNA"/>
</dbReference>
<evidence type="ECO:0000256" key="1">
    <source>
        <dbReference type="SAM" id="Phobius"/>
    </source>
</evidence>
<dbReference type="OrthoDB" id="5478348at2"/>